<proteinExistence type="predicted"/>
<dbReference type="GO" id="GO:0033320">
    <property type="term" value="P:UDP-D-xylose biosynthetic process"/>
    <property type="evidence" value="ECO:0007669"/>
    <property type="project" value="UniProtKB-UniPathway"/>
</dbReference>
<dbReference type="Pfam" id="PF01370">
    <property type="entry name" value="Epimerase"/>
    <property type="match status" value="1"/>
</dbReference>
<dbReference type="HOGENOM" id="CLU_007383_4_0_0"/>
<keyword evidence="15" id="KW-1185">Reference proteome</keyword>
<evidence type="ECO:0000259" key="13">
    <source>
        <dbReference type="Pfam" id="PF01370"/>
    </source>
</evidence>
<dbReference type="FunCoup" id="D1C2X6">
    <property type="interactions" value="302"/>
</dbReference>
<keyword evidence="3" id="KW-0812">Transmembrane</keyword>
<keyword evidence="4" id="KW-0210">Decarboxylase</keyword>
<keyword evidence="6" id="KW-1133">Transmembrane helix</keyword>
<reference evidence="15" key="1">
    <citation type="submission" date="2009-11" db="EMBL/GenBank/DDBJ databases">
        <title>The complete chromosome 1 of Sphaerobacter thermophilus DSM 20745.</title>
        <authorList>
            <person name="Lucas S."/>
            <person name="Copeland A."/>
            <person name="Lapidus A."/>
            <person name="Glavina del Rio T."/>
            <person name="Dalin E."/>
            <person name="Tice H."/>
            <person name="Bruce D."/>
            <person name="Goodwin L."/>
            <person name="Pitluck S."/>
            <person name="Kyrpides N."/>
            <person name="Mavromatis K."/>
            <person name="Ivanova N."/>
            <person name="Mikhailova N."/>
            <person name="LaButti K.M."/>
            <person name="Clum A."/>
            <person name="Sun H.I."/>
            <person name="Brettin T."/>
            <person name="Detter J.C."/>
            <person name="Han C."/>
            <person name="Larimer F."/>
            <person name="Land M."/>
            <person name="Hauser L."/>
            <person name="Markowitz V."/>
            <person name="Cheng J.F."/>
            <person name="Hugenholtz P."/>
            <person name="Woyke T."/>
            <person name="Wu D."/>
            <person name="Steenblock K."/>
            <person name="Schneider S."/>
            <person name="Pukall R."/>
            <person name="Goeker M."/>
            <person name="Klenk H.P."/>
            <person name="Eisen J.A."/>
        </authorList>
    </citation>
    <scope>NUCLEOTIDE SEQUENCE [LARGE SCALE GENOMIC DNA]</scope>
    <source>
        <strain evidence="15">ATCC 49802 / DSM 20745 / S 6022</strain>
    </source>
</reference>
<evidence type="ECO:0000313" key="14">
    <source>
        <dbReference type="EMBL" id="ACZ38593.1"/>
    </source>
</evidence>
<evidence type="ECO:0000256" key="12">
    <source>
        <dbReference type="ARBA" id="ARBA00037859"/>
    </source>
</evidence>
<dbReference type="InterPro" id="IPR036291">
    <property type="entry name" value="NAD(P)-bd_dom_sf"/>
</dbReference>
<dbReference type="GO" id="GO:0005737">
    <property type="term" value="C:cytoplasm"/>
    <property type="evidence" value="ECO:0007669"/>
    <property type="project" value="TreeGrafter"/>
</dbReference>
<dbReference type="eggNOG" id="COG0451">
    <property type="taxonomic scope" value="Bacteria"/>
</dbReference>
<dbReference type="Gene3D" id="3.40.50.720">
    <property type="entry name" value="NAD(P)-binding Rossmann-like Domain"/>
    <property type="match status" value="1"/>
</dbReference>
<keyword evidence="11" id="KW-0456">Lyase</keyword>
<keyword evidence="10" id="KW-0325">Glycoprotein</keyword>
<gene>
    <name evidence="14" type="ordered locus">Sthe_1157</name>
</gene>
<evidence type="ECO:0000256" key="4">
    <source>
        <dbReference type="ARBA" id="ARBA00022793"/>
    </source>
</evidence>
<dbReference type="STRING" id="479434.Sthe_1157"/>
<dbReference type="AlphaFoldDB" id="D1C2X6"/>
<keyword evidence="5" id="KW-0735">Signal-anchor</keyword>
<dbReference type="GO" id="GO:0070403">
    <property type="term" value="F:NAD+ binding"/>
    <property type="evidence" value="ECO:0007669"/>
    <property type="project" value="InterPro"/>
</dbReference>
<dbReference type="CDD" id="cd05230">
    <property type="entry name" value="UGD_SDR_e"/>
    <property type="match status" value="1"/>
</dbReference>
<evidence type="ECO:0000256" key="11">
    <source>
        <dbReference type="ARBA" id="ARBA00023239"/>
    </source>
</evidence>
<evidence type="ECO:0000256" key="10">
    <source>
        <dbReference type="ARBA" id="ARBA00023180"/>
    </source>
</evidence>
<dbReference type="OrthoDB" id="9803061at2"/>
<feature type="domain" description="NAD-dependent epimerase/dehydratase" evidence="13">
    <location>
        <begin position="3"/>
        <end position="238"/>
    </location>
</feature>
<keyword evidence="7" id="KW-0520">NAD</keyword>
<dbReference type="InParanoid" id="D1C2X6"/>
<reference evidence="14 15" key="2">
    <citation type="journal article" date="2010" name="Stand. Genomic Sci.">
        <title>Complete genome sequence of Desulfohalobium retbaense type strain (HR(100)).</title>
        <authorList>
            <person name="Spring S."/>
            <person name="Nolan M."/>
            <person name="Lapidus A."/>
            <person name="Glavina Del Rio T."/>
            <person name="Copeland A."/>
            <person name="Tice H."/>
            <person name="Cheng J.F."/>
            <person name="Lucas S."/>
            <person name="Land M."/>
            <person name="Chen F."/>
            <person name="Bruce D."/>
            <person name="Goodwin L."/>
            <person name="Pitluck S."/>
            <person name="Ivanova N."/>
            <person name="Mavromatis K."/>
            <person name="Mikhailova N."/>
            <person name="Pati A."/>
            <person name="Chen A."/>
            <person name="Palaniappan K."/>
            <person name="Hauser L."/>
            <person name="Chang Y.J."/>
            <person name="Jeffries C.D."/>
            <person name="Munk C."/>
            <person name="Kiss H."/>
            <person name="Chain P."/>
            <person name="Han C."/>
            <person name="Brettin T."/>
            <person name="Detter J.C."/>
            <person name="Schuler E."/>
            <person name="Goker M."/>
            <person name="Rohde M."/>
            <person name="Bristow J."/>
            <person name="Eisen J.A."/>
            <person name="Markowitz V."/>
            <person name="Hugenholtz P."/>
            <person name="Kyrpides N.C."/>
            <person name="Klenk H.P."/>
        </authorList>
    </citation>
    <scope>NUCLEOTIDE SEQUENCE [LARGE SCALE GENOMIC DNA]</scope>
    <source>
        <strain evidence="15">ATCC 49802 / DSM 20745 / S 6022</strain>
    </source>
</reference>
<sequence length="319" mass="35817">MRILVTGGAGFIGSHLCDALLAAGHDVIAVDNFITGRRANVAHLMEHPRFTLVEHDVIEPLDIEADQIYHLASPASPEGYMRHPIETHLVNSVGTLNLLRLAQRSGARLLFTSTSEAYGDPLVHPQPETYWGNVNPIGPRSCYDESKRFGESITMEFIRRYDLDARIVRIFNTYGPRNDPQDGRVVPNFIMRALRGEPLPIFGDGSQTRSLCYVSDLVRGLILAMERDEARGQVINLGNPDERTVLELAQIILDLCDSPSEVEFLEKRPDDPERRCPDITRARTLLGWEPTVSIDDGLRETIAYFRRYVGQDPRAILDG</sequence>
<organism evidence="14 15">
    <name type="scientific">Sphaerobacter thermophilus (strain ATCC 49802 / DSM 20745 / KCCM 41009 / NCIMB 13125 / S 6022)</name>
    <dbReference type="NCBI Taxonomy" id="479434"/>
    <lineage>
        <taxon>Bacteria</taxon>
        <taxon>Pseudomonadati</taxon>
        <taxon>Thermomicrobiota</taxon>
        <taxon>Thermomicrobia</taxon>
        <taxon>Sphaerobacterales</taxon>
        <taxon>Sphaerobacterineae</taxon>
        <taxon>Sphaerobacteraceae</taxon>
        <taxon>Sphaerobacter</taxon>
    </lineage>
</organism>
<dbReference type="KEGG" id="sti:Sthe_1157"/>
<evidence type="ECO:0000256" key="3">
    <source>
        <dbReference type="ARBA" id="ARBA00022692"/>
    </source>
</evidence>
<evidence type="ECO:0000256" key="2">
    <source>
        <dbReference type="ARBA" id="ARBA00004323"/>
    </source>
</evidence>
<dbReference type="Proteomes" id="UP000002027">
    <property type="component" value="Chromosome 1"/>
</dbReference>
<evidence type="ECO:0000256" key="9">
    <source>
        <dbReference type="ARBA" id="ARBA00023136"/>
    </source>
</evidence>
<dbReference type="SUPFAM" id="SSF51735">
    <property type="entry name" value="NAD(P)-binding Rossmann-fold domains"/>
    <property type="match status" value="1"/>
</dbReference>
<accession>D1C2X6</accession>
<evidence type="ECO:0000313" key="15">
    <source>
        <dbReference type="Proteomes" id="UP000002027"/>
    </source>
</evidence>
<evidence type="ECO:0000256" key="8">
    <source>
        <dbReference type="ARBA" id="ARBA00023034"/>
    </source>
</evidence>
<dbReference type="PANTHER" id="PTHR43078">
    <property type="entry name" value="UDP-GLUCURONIC ACID DECARBOXYLASE-RELATED"/>
    <property type="match status" value="1"/>
</dbReference>
<protein>
    <submittedName>
        <fullName evidence="14">NAD-dependent epimerase/dehydratase</fullName>
    </submittedName>
</protein>
<keyword evidence="8" id="KW-0333">Golgi apparatus</keyword>
<dbReference type="GO" id="GO:0042732">
    <property type="term" value="P:D-xylose metabolic process"/>
    <property type="evidence" value="ECO:0007669"/>
    <property type="project" value="InterPro"/>
</dbReference>
<name>D1C2X6_SPHTD</name>
<dbReference type="InterPro" id="IPR044516">
    <property type="entry name" value="UXS-like"/>
</dbReference>
<dbReference type="FunFam" id="3.40.50.720:FF:000065">
    <property type="entry name" value="UDP-glucuronic acid decarboxylase 1"/>
    <property type="match status" value="1"/>
</dbReference>
<evidence type="ECO:0000256" key="6">
    <source>
        <dbReference type="ARBA" id="ARBA00022989"/>
    </source>
</evidence>
<keyword evidence="9" id="KW-0472">Membrane</keyword>
<evidence type="ECO:0000256" key="7">
    <source>
        <dbReference type="ARBA" id="ARBA00023027"/>
    </source>
</evidence>
<dbReference type="RefSeq" id="WP_012871640.1">
    <property type="nucleotide sequence ID" value="NC_013523.1"/>
</dbReference>
<dbReference type="UniPathway" id="UPA00796">
    <property type="reaction ID" value="UER00771"/>
</dbReference>
<evidence type="ECO:0000256" key="5">
    <source>
        <dbReference type="ARBA" id="ARBA00022968"/>
    </source>
</evidence>
<dbReference type="EMBL" id="CP001823">
    <property type="protein sequence ID" value="ACZ38593.1"/>
    <property type="molecule type" value="Genomic_DNA"/>
</dbReference>
<comment type="cofactor">
    <cofactor evidence="1">
        <name>NAD(+)</name>
        <dbReference type="ChEBI" id="CHEBI:57540"/>
    </cofactor>
</comment>
<dbReference type="GO" id="GO:0048040">
    <property type="term" value="F:UDP-glucuronate decarboxylase activity"/>
    <property type="evidence" value="ECO:0007669"/>
    <property type="project" value="TreeGrafter"/>
</dbReference>
<dbReference type="InterPro" id="IPR001509">
    <property type="entry name" value="Epimerase_deHydtase"/>
</dbReference>
<dbReference type="PANTHER" id="PTHR43078:SF6">
    <property type="entry name" value="UDP-GLUCURONIC ACID DECARBOXYLASE 1"/>
    <property type="match status" value="1"/>
</dbReference>
<comment type="subcellular location">
    <subcellularLocation>
        <location evidence="2">Golgi apparatus membrane</location>
        <topology evidence="2">Single-pass type II membrane protein</topology>
    </subcellularLocation>
    <subcellularLocation>
        <location evidence="12">Golgi apparatus</location>
        <location evidence="12">Golgi stack membrane</location>
    </subcellularLocation>
</comment>
<evidence type="ECO:0000256" key="1">
    <source>
        <dbReference type="ARBA" id="ARBA00001911"/>
    </source>
</evidence>